<gene>
    <name evidence="3" type="ORF">J0X19_21975</name>
</gene>
<accession>A0A939EZD5</accession>
<comment type="caution">
    <text evidence="3">The sequence shown here is derived from an EMBL/GenBank/DDBJ whole genome shotgun (WGS) entry which is preliminary data.</text>
</comment>
<name>A0A939EZD5_9BACT</name>
<dbReference type="RefSeq" id="WP_206986559.1">
    <property type="nucleotide sequence ID" value="NZ_JAFLQZ010000021.1"/>
</dbReference>
<evidence type="ECO:0000256" key="1">
    <source>
        <dbReference type="SAM" id="SignalP"/>
    </source>
</evidence>
<dbReference type="PANTHER" id="PTHR42754:SF1">
    <property type="entry name" value="LIPOPROTEIN"/>
    <property type="match status" value="1"/>
</dbReference>
<keyword evidence="1" id="KW-0732">Signal</keyword>
<feature type="chain" id="PRO_5038011327" evidence="1">
    <location>
        <begin position="25"/>
        <end position="525"/>
    </location>
</feature>
<feature type="domain" description="Secretion system C-terminal sorting" evidence="2">
    <location>
        <begin position="461"/>
        <end position="521"/>
    </location>
</feature>
<dbReference type="Proteomes" id="UP000664144">
    <property type="component" value="Unassembled WGS sequence"/>
</dbReference>
<evidence type="ECO:0000313" key="4">
    <source>
        <dbReference type="Proteomes" id="UP000664144"/>
    </source>
</evidence>
<dbReference type="NCBIfam" id="TIGR04183">
    <property type="entry name" value="Por_Secre_tail"/>
    <property type="match status" value="1"/>
</dbReference>
<proteinExistence type="predicted"/>
<protein>
    <submittedName>
        <fullName evidence="3">T9SS type A sorting domain-containing protein</fullName>
    </submittedName>
</protein>
<dbReference type="PANTHER" id="PTHR42754">
    <property type="entry name" value="ENDOGLUCANASE"/>
    <property type="match status" value="1"/>
</dbReference>
<feature type="signal peptide" evidence="1">
    <location>
        <begin position="1"/>
        <end position="24"/>
    </location>
</feature>
<evidence type="ECO:0000259" key="2">
    <source>
        <dbReference type="Pfam" id="PF18962"/>
    </source>
</evidence>
<dbReference type="EMBL" id="JAFLQZ010000021">
    <property type="protein sequence ID" value="MBO0360644.1"/>
    <property type="molecule type" value="Genomic_DNA"/>
</dbReference>
<keyword evidence="4" id="KW-1185">Reference proteome</keyword>
<dbReference type="Pfam" id="PF18962">
    <property type="entry name" value="Por_Secre_tail"/>
    <property type="match status" value="1"/>
</dbReference>
<dbReference type="AlphaFoldDB" id="A0A939EZD5"/>
<organism evidence="3 4">
    <name type="scientific">Hymenobacter telluris</name>
    <dbReference type="NCBI Taxonomy" id="2816474"/>
    <lineage>
        <taxon>Bacteria</taxon>
        <taxon>Pseudomonadati</taxon>
        <taxon>Bacteroidota</taxon>
        <taxon>Cytophagia</taxon>
        <taxon>Cytophagales</taxon>
        <taxon>Hymenobacteraceae</taxon>
        <taxon>Hymenobacter</taxon>
    </lineage>
</organism>
<reference evidence="3" key="1">
    <citation type="submission" date="2021-03" db="EMBL/GenBank/DDBJ databases">
        <authorList>
            <person name="Kim M.K."/>
        </authorList>
    </citation>
    <scope>NUCLEOTIDE SEQUENCE</scope>
    <source>
        <strain evidence="3">BT186</strain>
    </source>
</reference>
<dbReference type="InterPro" id="IPR026444">
    <property type="entry name" value="Secre_tail"/>
</dbReference>
<sequence>MNRLLPTLLLTAAGLLGSSYHATAQAPTKLWDKTLGGSITDRSQAIQPTSDGGYIVGGYSNSPLSGDKSQGGRGDFDYWVLKLDASGSKQWDKTFGGINADNLRTVLQTADGGYLLGGTSSSPIGGDKTESPQSSDYWLVKLDASGTKVWDRTYGGSAVDELTTLQPTSDGGFLLGGYSNSPISGAKTQANLGSNDYWVVKIDATGTKLWDKTFGGSSADYLYSLQQTTDGGYVLGGYSSSPISGDKTQASWGNNDYWVLKLDASGTKQWDRTVGSFDSDVLYKVAQTTDGGYILGGHSNSGLFGDKTQNSQGGVDYWVVKLNASGTVLWDKTLGGWGSEFFADVQQTSDGGFLIGGVSDSNATGDKTRVSQGDGDCWLIKLSASGVTQWDKSLGGNRVDDLAMLRQTADGGYILACGTASDASSDKTQASQGGQDFWVIKLAADPLSTKTATARPALTAYPNPTRDQFTLRGPLGTPYQLLNQLGQVVRAGQLSAQPLDVQALPAGLYLLRDQTSGHTTKLIKE</sequence>
<evidence type="ECO:0000313" key="3">
    <source>
        <dbReference type="EMBL" id="MBO0360644.1"/>
    </source>
</evidence>